<protein>
    <submittedName>
        <fullName evidence="2">Uncharacterized protein</fullName>
    </submittedName>
</protein>
<evidence type="ECO:0000256" key="1">
    <source>
        <dbReference type="SAM" id="MobiDB-lite"/>
    </source>
</evidence>
<gene>
    <name evidence="2" type="ORF">DB88DRAFT_499594</name>
</gene>
<sequence length="210" mass="22773">MHRPPAIANTDSPRQFFRPTASQFIIRQRPPSTRSSPPSPPPSARATVKRRAAPEDDGDENGRPVVRPSPVERTGEVPTAPAAAIRGHRRTLEGPHGMPYTFSWLPVEGLAQSSVEGVPEWLRAERQAVVMAKLQIALGGEMSTGKSADYLLAALPPGNYPNDQGIRGATELLSTSSGPRSVLSYEFLWACHQAGRLVETEGFRITSMDP</sequence>
<feature type="region of interest" description="Disordered" evidence="1">
    <location>
        <begin position="1"/>
        <end position="93"/>
    </location>
</feature>
<accession>A0AAD9FPX5</accession>
<evidence type="ECO:0000313" key="2">
    <source>
        <dbReference type="EMBL" id="KAK1921102.1"/>
    </source>
</evidence>
<reference evidence="2" key="1">
    <citation type="submission" date="2023-02" db="EMBL/GenBank/DDBJ databases">
        <title>Identification and recombinant expression of a fungal hydrolase from Papiliotrema laurentii that hydrolyzes apple cutin and clears colloidal polyester polyurethane.</title>
        <authorList>
            <consortium name="DOE Joint Genome Institute"/>
            <person name="Roman V.A."/>
            <person name="Bojanowski C."/>
            <person name="Crable B.R."/>
            <person name="Wagner D.N."/>
            <person name="Hung C.S."/>
            <person name="Nadeau L.J."/>
            <person name="Schratz L."/>
            <person name="Haridas S."/>
            <person name="Pangilinan J."/>
            <person name="Lipzen A."/>
            <person name="Na H."/>
            <person name="Yan M."/>
            <person name="Ng V."/>
            <person name="Grigoriev I.V."/>
            <person name="Spatafora J.W."/>
            <person name="Barlow D."/>
            <person name="Biffinger J."/>
            <person name="Kelley-Loughnane N."/>
            <person name="Varaljay V.A."/>
            <person name="Crookes-Goodson W.J."/>
        </authorList>
    </citation>
    <scope>NUCLEOTIDE SEQUENCE</scope>
    <source>
        <strain evidence="2">5307AH</strain>
    </source>
</reference>
<proteinExistence type="predicted"/>
<name>A0AAD9FPX5_PAPLA</name>
<comment type="caution">
    <text evidence="2">The sequence shown here is derived from an EMBL/GenBank/DDBJ whole genome shotgun (WGS) entry which is preliminary data.</text>
</comment>
<keyword evidence="3" id="KW-1185">Reference proteome</keyword>
<evidence type="ECO:0000313" key="3">
    <source>
        <dbReference type="Proteomes" id="UP001182556"/>
    </source>
</evidence>
<dbReference type="AlphaFoldDB" id="A0AAD9FPX5"/>
<dbReference type="Proteomes" id="UP001182556">
    <property type="component" value="Unassembled WGS sequence"/>
</dbReference>
<dbReference type="EMBL" id="JAODAN010000011">
    <property type="protein sequence ID" value="KAK1921102.1"/>
    <property type="molecule type" value="Genomic_DNA"/>
</dbReference>
<organism evidence="2 3">
    <name type="scientific">Papiliotrema laurentii</name>
    <name type="common">Cryptococcus laurentii</name>
    <dbReference type="NCBI Taxonomy" id="5418"/>
    <lineage>
        <taxon>Eukaryota</taxon>
        <taxon>Fungi</taxon>
        <taxon>Dikarya</taxon>
        <taxon>Basidiomycota</taxon>
        <taxon>Agaricomycotina</taxon>
        <taxon>Tremellomycetes</taxon>
        <taxon>Tremellales</taxon>
        <taxon>Rhynchogastremaceae</taxon>
        <taxon>Papiliotrema</taxon>
    </lineage>
</organism>